<proteinExistence type="predicted"/>
<feature type="transmembrane region" description="Helical" evidence="1">
    <location>
        <begin position="95"/>
        <end position="113"/>
    </location>
</feature>
<accession>A0A9W7FG33</accession>
<evidence type="ECO:0000313" key="3">
    <source>
        <dbReference type="Proteomes" id="UP001165122"/>
    </source>
</evidence>
<evidence type="ECO:0000256" key="1">
    <source>
        <dbReference type="SAM" id="Phobius"/>
    </source>
</evidence>
<protein>
    <submittedName>
        <fullName evidence="2">Uncharacterized protein</fullName>
    </submittedName>
</protein>
<keyword evidence="1" id="KW-0812">Transmembrane</keyword>
<dbReference type="AlphaFoldDB" id="A0A9W7FG33"/>
<dbReference type="Proteomes" id="UP001165122">
    <property type="component" value="Unassembled WGS sequence"/>
</dbReference>
<sequence>MSLSCEAVSCVCIAEGWIDNDLANSFILVLTGLGLLGFLHQVYLWRETRIAESANEDFVKKRQENEVSFFLFFYTVAYLSGVSACSNLVVSEATAEKVVGGVLLPFYVFVPLWRLRSGASSVKAAFKRQLAVLGSRRGRHRHLGEADYVCYVFRSCAN</sequence>
<dbReference type="EMBL" id="BRXW01000166">
    <property type="protein sequence ID" value="GMI11692.1"/>
    <property type="molecule type" value="Genomic_DNA"/>
</dbReference>
<feature type="transmembrane region" description="Helical" evidence="1">
    <location>
        <begin position="26"/>
        <end position="46"/>
    </location>
</feature>
<keyword evidence="1" id="KW-0472">Membrane</keyword>
<evidence type="ECO:0000313" key="2">
    <source>
        <dbReference type="EMBL" id="GMI11692.1"/>
    </source>
</evidence>
<comment type="caution">
    <text evidence="2">The sequence shown here is derived from an EMBL/GenBank/DDBJ whole genome shotgun (WGS) entry which is preliminary data.</text>
</comment>
<feature type="transmembrane region" description="Helical" evidence="1">
    <location>
        <begin position="67"/>
        <end position="89"/>
    </location>
</feature>
<gene>
    <name evidence="2" type="ORF">TrLO_g5495</name>
</gene>
<organism evidence="2 3">
    <name type="scientific">Triparma laevis f. longispina</name>
    <dbReference type="NCBI Taxonomy" id="1714387"/>
    <lineage>
        <taxon>Eukaryota</taxon>
        <taxon>Sar</taxon>
        <taxon>Stramenopiles</taxon>
        <taxon>Ochrophyta</taxon>
        <taxon>Bolidophyceae</taxon>
        <taxon>Parmales</taxon>
        <taxon>Triparmaceae</taxon>
        <taxon>Triparma</taxon>
    </lineage>
</organism>
<name>A0A9W7FG33_9STRA</name>
<keyword evidence="1" id="KW-1133">Transmembrane helix</keyword>
<keyword evidence="3" id="KW-1185">Reference proteome</keyword>
<reference evidence="3" key="1">
    <citation type="journal article" date="2023" name="Commun. Biol.">
        <title>Genome analysis of Parmales, the sister group of diatoms, reveals the evolutionary specialization of diatoms from phago-mixotrophs to photoautotrophs.</title>
        <authorList>
            <person name="Ban H."/>
            <person name="Sato S."/>
            <person name="Yoshikawa S."/>
            <person name="Yamada K."/>
            <person name="Nakamura Y."/>
            <person name="Ichinomiya M."/>
            <person name="Sato N."/>
            <person name="Blanc-Mathieu R."/>
            <person name="Endo H."/>
            <person name="Kuwata A."/>
            <person name="Ogata H."/>
        </authorList>
    </citation>
    <scope>NUCLEOTIDE SEQUENCE [LARGE SCALE GENOMIC DNA]</scope>
    <source>
        <strain evidence="3">NIES 3700</strain>
    </source>
</reference>